<reference evidence="2" key="1">
    <citation type="submission" date="2024-03" db="EMBL/GenBank/DDBJ databases">
        <title>Complete genome sequence of Mycoplasma gypis type strain B1/T1.</title>
        <authorList>
            <person name="Spergser J."/>
        </authorList>
    </citation>
    <scope>NUCLEOTIDE SEQUENCE [LARGE SCALE GENOMIC DNA]</scope>
    <source>
        <strain evidence="2">B1/T1</strain>
    </source>
</reference>
<dbReference type="EMBL" id="CP148066">
    <property type="protein sequence ID" value="WXL28412.1"/>
    <property type="molecule type" value="Genomic_DNA"/>
</dbReference>
<evidence type="ECO:0000256" key="1">
    <source>
        <dbReference type="SAM" id="Coils"/>
    </source>
</evidence>
<evidence type="ECO:0000313" key="2">
    <source>
        <dbReference type="EMBL" id="WXL28412.1"/>
    </source>
</evidence>
<organism evidence="2 3">
    <name type="scientific">[Mycoplasma] gypis</name>
    <dbReference type="NCBI Taxonomy" id="92404"/>
    <lineage>
        <taxon>Bacteria</taxon>
        <taxon>Bacillati</taxon>
        <taxon>Mycoplasmatota</taxon>
        <taxon>Mycoplasmoidales</taxon>
        <taxon>Metamycoplasmataceae</taxon>
        <taxon>Metamycoplasma</taxon>
    </lineage>
</organism>
<protein>
    <submittedName>
        <fullName evidence="2">Uncharacterized protein</fullName>
    </submittedName>
</protein>
<gene>
    <name evidence="2" type="ORF">WG616_00040</name>
</gene>
<sequence length="634" mass="73668">MNSDTKFNAVDTTIDKALVETSKMIVLKEQVKALIVNQIKNNNKKLNALENDAPESVKALKELNNDSINILAEDYIENIVIKLQSKYLELQNIIVTLEQDKKIDLITKIEQINNLLIELKSNYKKVESKNKYERDNYNESILNSIVLDASTLNTVEELEQKYEKQLESLFDLDSELKKLFIENIKQQKQQSEEMLQQISDVNNESINKLKTSQQSLVDMAVDLENKPFKQLNSLLLSFRSGYSRLNRTLNVFFLSHMKDIQQKVENLIKKQGNDTSAEWNNLKSQLETLSKETKKLNDWKTIKPQEQQFIERYNSLEQQVKQYNIEKTKKEILDGYSKPNSTMNVEMPEEEIQKLKVSGEDKAEIEKSMNLIAEAKAIKEEIQNKVQSGEMTYEEAKTKNAEITKKLAEARNIISNLLVEKIKNAKSLFLDLNLYTALAQDKIWAKPEWNDINEQNYKIQNFINQAQILINDPNSVLYSSKNNQDSMIKKIENITTQIDRIKESIVNADNAQAQDRGKTIKVEQSITRNASIIYAIWMEKRITKYPSLAGHEELEQLKVKVEEQFNEFKKLSKGWNSHAQRKSSAKLAKLYDEFYNKTVEAGIPIESKFQTPRYVVSYMAIRERQFEVLKNTWN</sequence>
<feature type="coiled-coil region" evidence="1">
    <location>
        <begin position="365"/>
        <end position="420"/>
    </location>
</feature>
<feature type="coiled-coil region" evidence="1">
    <location>
        <begin position="32"/>
        <end position="204"/>
    </location>
</feature>
<keyword evidence="3" id="KW-1185">Reference proteome</keyword>
<evidence type="ECO:0000313" key="3">
    <source>
        <dbReference type="Proteomes" id="UP001460679"/>
    </source>
</evidence>
<name>A0ABZ2RN63_9BACT</name>
<feature type="coiled-coil region" evidence="1">
    <location>
        <begin position="306"/>
        <end position="333"/>
    </location>
</feature>
<dbReference type="Proteomes" id="UP001460679">
    <property type="component" value="Chromosome"/>
</dbReference>
<dbReference type="RefSeq" id="WP_205499498.1">
    <property type="nucleotide sequence ID" value="NZ_CP148066.1"/>
</dbReference>
<accession>A0ABZ2RN63</accession>
<proteinExistence type="predicted"/>
<keyword evidence="1" id="KW-0175">Coiled coil</keyword>